<dbReference type="Ensembl" id="ENSEAST00005003769.1">
    <property type="protein sequence ID" value="ENSEASP00005003437.1"/>
    <property type="gene ID" value="ENSEASG00005002658.1"/>
</dbReference>
<dbReference type="PROSITE" id="PS50112">
    <property type="entry name" value="PAS"/>
    <property type="match status" value="1"/>
</dbReference>
<feature type="region of interest" description="Disordered" evidence="6">
    <location>
        <begin position="447"/>
        <end position="477"/>
    </location>
</feature>
<keyword evidence="5" id="KW-0539">Nucleus</keyword>
<evidence type="ECO:0000256" key="4">
    <source>
        <dbReference type="ARBA" id="ARBA00023163"/>
    </source>
</evidence>
<evidence type="ECO:0008006" key="10">
    <source>
        <dbReference type="Google" id="ProtNLM"/>
    </source>
</evidence>
<dbReference type="SUPFAM" id="SSF47459">
    <property type="entry name" value="HLH, helix-loop-helix DNA-binding domain"/>
    <property type="match status" value="1"/>
</dbReference>
<keyword evidence="4" id="KW-0804">Transcription</keyword>
<reference evidence="9" key="1">
    <citation type="submission" date="2023-03" db="UniProtKB">
        <authorList>
            <consortium name="Ensembl"/>
        </authorList>
    </citation>
    <scope>IDENTIFICATION</scope>
</reference>
<evidence type="ECO:0000256" key="5">
    <source>
        <dbReference type="ARBA" id="ARBA00023242"/>
    </source>
</evidence>
<evidence type="ECO:0000259" key="8">
    <source>
        <dbReference type="PROSITE" id="PS50888"/>
    </source>
</evidence>
<dbReference type="PANTHER" id="PTHR10649:SF17">
    <property type="entry name" value="ARYL HYDROCARBON RECEPTOR 2"/>
    <property type="match status" value="1"/>
</dbReference>
<evidence type="ECO:0000256" key="1">
    <source>
        <dbReference type="ARBA" id="ARBA00004123"/>
    </source>
</evidence>
<feature type="compositionally biased region" description="Polar residues" evidence="6">
    <location>
        <begin position="928"/>
        <end position="938"/>
    </location>
</feature>
<feature type="domain" description="BHLH" evidence="8">
    <location>
        <begin position="20"/>
        <end position="73"/>
    </location>
</feature>
<dbReference type="OMA" id="RQDESMY"/>
<dbReference type="Gene3D" id="4.10.280.10">
    <property type="entry name" value="Helix-loop-helix DNA-binding domain"/>
    <property type="match status" value="1"/>
</dbReference>
<accession>A0A8C4PGC1</accession>
<dbReference type="GO" id="GO:0004879">
    <property type="term" value="F:nuclear receptor activity"/>
    <property type="evidence" value="ECO:0007669"/>
    <property type="project" value="TreeGrafter"/>
</dbReference>
<dbReference type="GO" id="GO:0034751">
    <property type="term" value="C:aryl hydrocarbon receptor complex"/>
    <property type="evidence" value="ECO:0007669"/>
    <property type="project" value="TreeGrafter"/>
</dbReference>
<dbReference type="Gene3D" id="3.30.450.20">
    <property type="entry name" value="PAS domain"/>
    <property type="match status" value="2"/>
</dbReference>
<feature type="compositionally biased region" description="Polar residues" evidence="6">
    <location>
        <begin position="609"/>
        <end position="623"/>
    </location>
</feature>
<feature type="compositionally biased region" description="Polar residues" evidence="6">
    <location>
        <begin position="585"/>
        <end position="595"/>
    </location>
</feature>
<feature type="region of interest" description="Disordered" evidence="6">
    <location>
        <begin position="559"/>
        <end position="624"/>
    </location>
</feature>
<dbReference type="Pfam" id="PF00989">
    <property type="entry name" value="PAS"/>
    <property type="match status" value="1"/>
</dbReference>
<dbReference type="GO" id="GO:0000976">
    <property type="term" value="F:transcription cis-regulatory region binding"/>
    <property type="evidence" value="ECO:0007669"/>
    <property type="project" value="TreeGrafter"/>
</dbReference>
<dbReference type="SMART" id="SM00091">
    <property type="entry name" value="PAS"/>
    <property type="match status" value="2"/>
</dbReference>
<name>A0A8C4PGC1_EQUAS</name>
<dbReference type="InterPro" id="IPR000014">
    <property type="entry name" value="PAS"/>
</dbReference>
<dbReference type="CDD" id="cd00130">
    <property type="entry name" value="PAS"/>
    <property type="match status" value="2"/>
</dbReference>
<dbReference type="InterPro" id="IPR036638">
    <property type="entry name" value="HLH_DNA-bd_sf"/>
</dbReference>
<feature type="region of interest" description="Disordered" evidence="6">
    <location>
        <begin position="861"/>
        <end position="982"/>
    </location>
</feature>
<feature type="region of interest" description="Disordered" evidence="6">
    <location>
        <begin position="396"/>
        <end position="425"/>
    </location>
</feature>
<dbReference type="SUPFAM" id="SSF55785">
    <property type="entry name" value="PYP-like sensor domain (PAS domain)"/>
    <property type="match status" value="2"/>
</dbReference>
<evidence type="ECO:0000256" key="6">
    <source>
        <dbReference type="SAM" id="MobiDB-lite"/>
    </source>
</evidence>
<dbReference type="InterPro" id="IPR035965">
    <property type="entry name" value="PAS-like_dom_sf"/>
</dbReference>
<protein>
    <recommendedName>
        <fullName evidence="10">Aryl hydrocarbon receptor</fullName>
    </recommendedName>
</protein>
<feature type="region of interest" description="Disordered" evidence="6">
    <location>
        <begin position="775"/>
        <end position="821"/>
    </location>
</feature>
<dbReference type="InterPro" id="IPR011598">
    <property type="entry name" value="bHLH_dom"/>
</dbReference>
<evidence type="ECO:0000313" key="9">
    <source>
        <dbReference type="Ensembl" id="ENSEASP00005003437.1"/>
    </source>
</evidence>
<keyword evidence="2" id="KW-0805">Transcription regulation</keyword>
<feature type="compositionally biased region" description="Polar residues" evidence="6">
    <location>
        <begin position="746"/>
        <end position="755"/>
    </location>
</feature>
<dbReference type="GO" id="GO:0006805">
    <property type="term" value="P:xenobiotic metabolic process"/>
    <property type="evidence" value="ECO:0007669"/>
    <property type="project" value="InterPro"/>
</dbReference>
<dbReference type="PROSITE" id="PS50888">
    <property type="entry name" value="BHLH"/>
    <property type="match status" value="1"/>
</dbReference>
<proteinExistence type="predicted"/>
<keyword evidence="3" id="KW-0238">DNA-binding</keyword>
<dbReference type="InterPro" id="IPR013767">
    <property type="entry name" value="PAS_fold"/>
</dbReference>
<feature type="region of interest" description="Disordered" evidence="6">
    <location>
        <begin position="735"/>
        <end position="755"/>
    </location>
</feature>
<feature type="compositionally biased region" description="Gly residues" evidence="6">
    <location>
        <begin position="965"/>
        <end position="976"/>
    </location>
</feature>
<feature type="compositionally biased region" description="Low complexity" evidence="6">
    <location>
        <begin position="896"/>
        <end position="908"/>
    </location>
</feature>
<dbReference type="GO" id="GO:0046983">
    <property type="term" value="F:protein dimerization activity"/>
    <property type="evidence" value="ECO:0007669"/>
    <property type="project" value="InterPro"/>
</dbReference>
<organism evidence="9">
    <name type="scientific">Equus asinus asinus</name>
    <dbReference type="NCBI Taxonomy" id="83772"/>
    <lineage>
        <taxon>Eukaryota</taxon>
        <taxon>Metazoa</taxon>
        <taxon>Chordata</taxon>
        <taxon>Craniata</taxon>
        <taxon>Vertebrata</taxon>
        <taxon>Euteleostomi</taxon>
        <taxon>Mammalia</taxon>
        <taxon>Eutheria</taxon>
        <taxon>Laurasiatheria</taxon>
        <taxon>Perissodactyla</taxon>
        <taxon>Equidae</taxon>
        <taxon>Equus</taxon>
    </lineage>
</organism>
<sequence length="982" mass="107606">EVEIASFIFASRKNNPESQPPEGAKSNPSKRHRDRLNQELSKLTNLLPFPEDVQVRLDTLSILRLIVGYLKMKSYFTGKWQVQCDSKIKKWKEGSGQHDKDQDPGHTFMCMNQGALDGFLMAVTEDGCVFYISPTVQDYLGFHQSDVIYQNVFELIHKEDRAMFQSQLCWSPDTAPHGLPSASTDSLQHLPLEDPSYLERSFVCRFRCLLDNSSGFLELNFHGHLRLLPGKNNRSEDGILMSPQLTLFAIATPCQPLTILDLQNKTFLFQTKHELDFTPIACDSRGKVVLGYTESELCRRGSGYQFIHVADMMYCVENHVRMMRTGESGLTVFRLLTKPAGWLWVQSNARLVFCSGQPDCIVAQQRALTEEEEDGREKLSSPLPFTFTTGEAILYESSPSGPLTTLPARNRTKARNGPATGQGPVYQGSLLGATMQQDEPMYLSCITPTPQGSPLERWGSHDRCEDKEEKEQEEDSSLLTLIETLLEKDMEEQPDLCSTLQHLGVADLDQHLWEEDLLRADSDSAGPQNCCLLPPSQRRGPHSKKEAFFLGRGDVGLPSLAGTTAPQTLRPQSSLGRAQPAREVTSPQDTSTVPSYLQAHPHHFPISGPTLQSPPQRQLQHSQAAPVDLEICQNPAIFYLGPLPKASSPSQPAQVFPPNHTPSLSLEENVPGHLAQPGPGVLDFCKESMPWTLRHGGQCQRPLITSDPTSCVNPCGTRHFVSIWDSPIQGQPLVVPMEWGSGQGAGQTQPDSFSHPCSTVADPCLSWEGPARDLPPSLCRGRAPSVQGAPGTPEDTPGSREHPPHSLRGSQLTGSPACPPRALLQEPLVIPGSYGADPSPAAKQERWVPMGLQTQETYRWVRGRAPSVQHPGGRLRDAIPEAPQLSPFPTPDSKDSSPGTGSSHSDSPAEPTRQSKDRLAIPAPSAVSRLQGQPSTTLPHCPPDPAWPSASMQSSHDLQLQVGVGKWGHGHLGAAGRGTPPH</sequence>
<evidence type="ECO:0000259" key="7">
    <source>
        <dbReference type="PROSITE" id="PS50112"/>
    </source>
</evidence>
<evidence type="ECO:0000256" key="2">
    <source>
        <dbReference type="ARBA" id="ARBA00023015"/>
    </source>
</evidence>
<comment type="subcellular location">
    <subcellularLocation>
        <location evidence="1">Nucleus</location>
    </subcellularLocation>
</comment>
<feature type="compositionally biased region" description="Basic and acidic residues" evidence="6">
    <location>
        <begin position="458"/>
        <end position="470"/>
    </location>
</feature>
<dbReference type="PANTHER" id="PTHR10649">
    <property type="entry name" value="ARYL HYDROCARBON RECEPTOR"/>
    <property type="match status" value="1"/>
</dbReference>
<dbReference type="GO" id="GO:0005634">
    <property type="term" value="C:nucleus"/>
    <property type="evidence" value="ECO:0007669"/>
    <property type="project" value="UniProtKB-SubCell"/>
</dbReference>
<feature type="region of interest" description="Disordered" evidence="6">
    <location>
        <begin position="10"/>
        <end position="32"/>
    </location>
</feature>
<dbReference type="InterPro" id="IPR039091">
    <property type="entry name" value="AHR/AHRR"/>
</dbReference>
<feature type="compositionally biased region" description="Polar residues" evidence="6">
    <location>
        <begin position="561"/>
        <end position="576"/>
    </location>
</feature>
<dbReference type="CDD" id="cd19696">
    <property type="entry name" value="bHLH-PAS_AhR_like"/>
    <property type="match status" value="1"/>
</dbReference>
<dbReference type="AlphaFoldDB" id="A0A8C4PGC1"/>
<dbReference type="Pfam" id="PF14598">
    <property type="entry name" value="PAS_11"/>
    <property type="match status" value="1"/>
</dbReference>
<dbReference type="FunFam" id="3.30.450.20:FF:000019">
    <property type="entry name" value="Aryl hydrocarbon receptor 1"/>
    <property type="match status" value="1"/>
</dbReference>
<feature type="domain" description="PAS" evidence="7">
    <location>
        <begin position="115"/>
        <end position="168"/>
    </location>
</feature>
<evidence type="ECO:0000256" key="3">
    <source>
        <dbReference type="ARBA" id="ARBA00023125"/>
    </source>
</evidence>